<dbReference type="InterPro" id="IPR026992">
    <property type="entry name" value="DIOX_N"/>
</dbReference>
<name>A0ABR2X872_9PEZI</name>
<evidence type="ECO:0000313" key="4">
    <source>
        <dbReference type="EMBL" id="KAK9769963.1"/>
    </source>
</evidence>
<keyword evidence="2" id="KW-0479">Metal-binding</keyword>
<gene>
    <name evidence="4" type="ORF">SCAR479_13353</name>
</gene>
<dbReference type="Pfam" id="PF03171">
    <property type="entry name" value="2OG-FeII_Oxy"/>
    <property type="match status" value="1"/>
</dbReference>
<dbReference type="EMBL" id="JARVKM010000105">
    <property type="protein sequence ID" value="KAK9769963.1"/>
    <property type="molecule type" value="Genomic_DNA"/>
</dbReference>
<dbReference type="InterPro" id="IPR027443">
    <property type="entry name" value="IPNS-like_sf"/>
</dbReference>
<evidence type="ECO:0000256" key="1">
    <source>
        <dbReference type="ARBA" id="ARBA00008056"/>
    </source>
</evidence>
<dbReference type="PROSITE" id="PS51471">
    <property type="entry name" value="FE2OG_OXY"/>
    <property type="match status" value="1"/>
</dbReference>
<comment type="caution">
    <text evidence="4">The sequence shown here is derived from an EMBL/GenBank/DDBJ whole genome shotgun (WGS) entry which is preliminary data.</text>
</comment>
<sequence length="362" mass="40414">MAQNLSPGGAGNIATVDLSPFTALIENPSTASQRLKAGQDLVEALHRLGFAKVTGHGLSKDEINEALEWTKRLFDLPELDKLKAPHPPGPMPHRGYSGIGKEKVYSKDEVESHTGDENVSQTLRKISDFKESYEIGSEDDPVQQNIWLPEDVLPHFKEYMNGLYKRLVGVSQVVLDAISLGFGLDDEAHRALNKLMSNCHCQLRLLHYPAISKEKLQKELLARLPAHHDWGTLTLLFQDSRGGLELKDPFTKQFMHAEPEDDAFILNIGDMLERFTNSLAAGYFVSALHRVSVPIPDTVPPSGIPARYSVPFFVAPDFSHTVATLPQFVTPEHPIKYEPIRFDQYGSVVSKYQYDNGESEEP</sequence>
<dbReference type="PANTHER" id="PTHR47990">
    <property type="entry name" value="2-OXOGLUTARATE (2OG) AND FE(II)-DEPENDENT OXYGENASE SUPERFAMILY PROTEIN-RELATED"/>
    <property type="match status" value="1"/>
</dbReference>
<protein>
    <recommendedName>
        <fullName evidence="3">Fe2OG dioxygenase domain-containing protein</fullName>
    </recommendedName>
</protein>
<dbReference type="SUPFAM" id="SSF51197">
    <property type="entry name" value="Clavaminate synthase-like"/>
    <property type="match status" value="1"/>
</dbReference>
<dbReference type="Proteomes" id="UP001465668">
    <property type="component" value="Unassembled WGS sequence"/>
</dbReference>
<proteinExistence type="inferred from homology"/>
<evidence type="ECO:0000256" key="2">
    <source>
        <dbReference type="RuleBase" id="RU003682"/>
    </source>
</evidence>
<accession>A0ABR2X872</accession>
<reference evidence="4 5" key="1">
    <citation type="submission" date="2024-02" db="EMBL/GenBank/DDBJ databases">
        <title>First draft genome assembly of two strains of Seiridium cardinale.</title>
        <authorList>
            <person name="Emiliani G."/>
            <person name="Scali E."/>
        </authorList>
    </citation>
    <scope>NUCLEOTIDE SEQUENCE [LARGE SCALE GENOMIC DNA]</scope>
    <source>
        <strain evidence="4 5">BM-138-000479</strain>
    </source>
</reference>
<dbReference type="Pfam" id="PF14226">
    <property type="entry name" value="DIOX_N"/>
    <property type="match status" value="1"/>
</dbReference>
<organism evidence="4 5">
    <name type="scientific">Seiridium cardinale</name>
    <dbReference type="NCBI Taxonomy" id="138064"/>
    <lineage>
        <taxon>Eukaryota</taxon>
        <taxon>Fungi</taxon>
        <taxon>Dikarya</taxon>
        <taxon>Ascomycota</taxon>
        <taxon>Pezizomycotina</taxon>
        <taxon>Sordariomycetes</taxon>
        <taxon>Xylariomycetidae</taxon>
        <taxon>Amphisphaeriales</taxon>
        <taxon>Sporocadaceae</taxon>
        <taxon>Seiridium</taxon>
    </lineage>
</organism>
<dbReference type="InterPro" id="IPR044861">
    <property type="entry name" value="IPNS-like_FE2OG_OXY"/>
</dbReference>
<keyword evidence="2" id="KW-0408">Iron</keyword>
<dbReference type="Gene3D" id="2.60.120.330">
    <property type="entry name" value="B-lactam Antibiotic, Isopenicillin N Synthase, Chain"/>
    <property type="match status" value="1"/>
</dbReference>
<evidence type="ECO:0000259" key="3">
    <source>
        <dbReference type="PROSITE" id="PS51471"/>
    </source>
</evidence>
<keyword evidence="5" id="KW-1185">Reference proteome</keyword>
<dbReference type="InterPro" id="IPR050231">
    <property type="entry name" value="Iron_ascorbate_oxido_reductase"/>
</dbReference>
<evidence type="ECO:0000313" key="5">
    <source>
        <dbReference type="Proteomes" id="UP001465668"/>
    </source>
</evidence>
<feature type="domain" description="Fe2OG dioxygenase" evidence="3">
    <location>
        <begin position="199"/>
        <end position="316"/>
    </location>
</feature>
<dbReference type="InterPro" id="IPR005123">
    <property type="entry name" value="Oxoglu/Fe-dep_dioxygenase_dom"/>
</dbReference>
<comment type="similarity">
    <text evidence="1 2">Belongs to the iron/ascorbate-dependent oxidoreductase family.</text>
</comment>
<keyword evidence="2" id="KW-0560">Oxidoreductase</keyword>